<name>A0A0B6XVL5_9EUPU</name>
<evidence type="ECO:0000256" key="1">
    <source>
        <dbReference type="ARBA" id="ARBA00004477"/>
    </source>
</evidence>
<evidence type="ECO:0000256" key="3">
    <source>
        <dbReference type="ARBA" id="ARBA00022692"/>
    </source>
</evidence>
<dbReference type="AlphaFoldDB" id="A0A0B6XVL5"/>
<evidence type="ECO:0000313" key="13">
    <source>
        <dbReference type="EMBL" id="CEK47330.1"/>
    </source>
</evidence>
<keyword evidence="10" id="KW-0472">Membrane</keyword>
<evidence type="ECO:0000259" key="12">
    <source>
        <dbReference type="PROSITE" id="PS50255"/>
    </source>
</evidence>
<dbReference type="GO" id="GO:0080132">
    <property type="term" value="F:fatty acid 2-hydroxylase activity"/>
    <property type="evidence" value="ECO:0007669"/>
    <property type="project" value="InterPro"/>
</dbReference>
<dbReference type="GO" id="GO:0005789">
    <property type="term" value="C:endoplasmic reticulum membrane"/>
    <property type="evidence" value="ECO:0007669"/>
    <property type="project" value="UniProtKB-SubCell"/>
</dbReference>
<organism evidence="13">
    <name type="scientific">Arion vulgaris</name>
    <dbReference type="NCBI Taxonomy" id="1028688"/>
    <lineage>
        <taxon>Eukaryota</taxon>
        <taxon>Metazoa</taxon>
        <taxon>Spiralia</taxon>
        <taxon>Lophotrochozoa</taxon>
        <taxon>Mollusca</taxon>
        <taxon>Gastropoda</taxon>
        <taxon>Heterobranchia</taxon>
        <taxon>Euthyneura</taxon>
        <taxon>Panpulmonata</taxon>
        <taxon>Eupulmonata</taxon>
        <taxon>Stylommatophora</taxon>
        <taxon>Helicina</taxon>
        <taxon>Arionoidea</taxon>
        <taxon>Arionidae</taxon>
        <taxon>Arion</taxon>
    </lineage>
</organism>
<dbReference type="InterPro" id="IPR001199">
    <property type="entry name" value="Cyt_B5-like_heme/steroid-bd"/>
</dbReference>
<feature type="non-terminal residue" evidence="13">
    <location>
        <position position="95"/>
    </location>
</feature>
<dbReference type="GO" id="GO:0020037">
    <property type="term" value="F:heme binding"/>
    <property type="evidence" value="ECO:0007669"/>
    <property type="project" value="UniProtKB-UniRule"/>
</dbReference>
<evidence type="ECO:0000256" key="6">
    <source>
        <dbReference type="ARBA" id="ARBA00022989"/>
    </source>
</evidence>
<dbReference type="Pfam" id="PF00173">
    <property type="entry name" value="Cyt-b5"/>
    <property type="match status" value="1"/>
</dbReference>
<keyword evidence="8 11" id="KW-0408">Iron</keyword>
<evidence type="ECO:0000256" key="4">
    <source>
        <dbReference type="ARBA" id="ARBA00022723"/>
    </source>
</evidence>
<dbReference type="PANTHER" id="PTHR12863">
    <property type="entry name" value="FATTY ACID HYDROXYLASE"/>
    <property type="match status" value="1"/>
</dbReference>
<evidence type="ECO:0000256" key="9">
    <source>
        <dbReference type="ARBA" id="ARBA00023098"/>
    </source>
</evidence>
<reference evidence="13" key="1">
    <citation type="submission" date="2014-12" db="EMBL/GenBank/DDBJ databases">
        <title>Insight into the proteome of Arion vulgaris.</title>
        <authorList>
            <person name="Aradska J."/>
            <person name="Bulat T."/>
            <person name="Smidak R."/>
            <person name="Sarate P."/>
            <person name="Gangsoo J."/>
            <person name="Sialana F."/>
            <person name="Bilban M."/>
            <person name="Lubec G."/>
        </authorList>
    </citation>
    <scope>NUCLEOTIDE SEQUENCE</scope>
    <source>
        <tissue evidence="13">Skin</tissue>
    </source>
</reference>
<evidence type="ECO:0000256" key="10">
    <source>
        <dbReference type="ARBA" id="ARBA00023136"/>
    </source>
</evidence>
<feature type="non-terminal residue" evidence="13">
    <location>
        <position position="1"/>
    </location>
</feature>
<dbReference type="GO" id="GO:0006631">
    <property type="term" value="P:fatty acid metabolic process"/>
    <property type="evidence" value="ECO:0007669"/>
    <property type="project" value="TreeGrafter"/>
</dbReference>
<keyword evidence="6" id="KW-1133">Transmembrane helix</keyword>
<keyword evidence="7" id="KW-0560">Oxidoreductase</keyword>
<keyword evidence="2 11" id="KW-0349">Heme</keyword>
<gene>
    <name evidence="13" type="primary">ORF1124</name>
</gene>
<evidence type="ECO:0000256" key="2">
    <source>
        <dbReference type="ARBA" id="ARBA00022617"/>
    </source>
</evidence>
<dbReference type="InterPro" id="IPR014430">
    <property type="entry name" value="Scs7"/>
</dbReference>
<protein>
    <recommendedName>
        <fullName evidence="12">Cytochrome b5 heme-binding domain-containing protein</fullName>
    </recommendedName>
</protein>
<keyword evidence="9" id="KW-0443">Lipid metabolism</keyword>
<dbReference type="InterPro" id="IPR036400">
    <property type="entry name" value="Cyt_B5-like_heme/steroid_sf"/>
</dbReference>
<accession>A0A0B6XVL5</accession>
<dbReference type="PRINTS" id="PR00363">
    <property type="entry name" value="CYTOCHROMEB5"/>
</dbReference>
<evidence type="ECO:0000256" key="5">
    <source>
        <dbReference type="ARBA" id="ARBA00022824"/>
    </source>
</evidence>
<evidence type="ECO:0000256" key="11">
    <source>
        <dbReference type="RuleBase" id="RU362121"/>
    </source>
</evidence>
<dbReference type="SMART" id="SM01117">
    <property type="entry name" value="Cyt-b5"/>
    <property type="match status" value="1"/>
</dbReference>
<dbReference type="SUPFAM" id="SSF55856">
    <property type="entry name" value="Cytochrome b5-like heme/steroid binding domain"/>
    <property type="match status" value="1"/>
</dbReference>
<keyword evidence="4 11" id="KW-0479">Metal-binding</keyword>
<keyword evidence="5" id="KW-0256">Endoplasmic reticulum</keyword>
<dbReference type="PROSITE" id="PS50255">
    <property type="entry name" value="CYTOCHROME_B5_2"/>
    <property type="match status" value="1"/>
</dbReference>
<dbReference type="InterPro" id="IPR018506">
    <property type="entry name" value="Cyt_B5_heme-BS"/>
</dbReference>
<proteinExistence type="inferred from homology"/>
<keyword evidence="3" id="KW-0812">Transmembrane</keyword>
<feature type="domain" description="Cytochrome b5 heme-binding" evidence="12">
    <location>
        <begin position="23"/>
        <end position="95"/>
    </location>
</feature>
<evidence type="ECO:0000256" key="8">
    <source>
        <dbReference type="ARBA" id="ARBA00023004"/>
    </source>
</evidence>
<comment type="subcellular location">
    <subcellularLocation>
        <location evidence="1">Endoplasmic reticulum membrane</location>
        <topology evidence="1">Multi-pass membrane protein</topology>
    </subcellularLocation>
</comment>
<dbReference type="EMBL" id="HACG01000465">
    <property type="protein sequence ID" value="CEK47330.1"/>
    <property type="molecule type" value="Transcribed_RNA"/>
</dbReference>
<comment type="similarity">
    <text evidence="11">Belongs to the cytochrome b5 family.</text>
</comment>
<dbReference type="GO" id="GO:0046872">
    <property type="term" value="F:metal ion binding"/>
    <property type="evidence" value="ECO:0007669"/>
    <property type="project" value="UniProtKB-UniRule"/>
</dbReference>
<dbReference type="FunFam" id="3.10.120.10:FF:000007">
    <property type="entry name" value="Sulfite oxidase, mitochondrial"/>
    <property type="match status" value="1"/>
</dbReference>
<dbReference type="PANTHER" id="PTHR12863:SF1">
    <property type="entry name" value="FATTY ACID 2-HYDROXYLASE"/>
    <property type="match status" value="1"/>
</dbReference>
<dbReference type="PROSITE" id="PS00191">
    <property type="entry name" value="CYTOCHROME_B5_1"/>
    <property type="match status" value="1"/>
</dbReference>
<dbReference type="Gene3D" id="3.10.120.10">
    <property type="entry name" value="Cytochrome b5-like heme/steroid binding domain"/>
    <property type="match status" value="1"/>
</dbReference>
<sequence>HYCVVGHRSVTLVWSVFLQDMGHAEENYLRKSNSRIRVVFDEKVYDVTEFVDRHPGGREVLVSCNGKDVEADMQNYNTHVHSKAAYSVLEKYCIG</sequence>
<evidence type="ECO:0000256" key="7">
    <source>
        <dbReference type="ARBA" id="ARBA00023002"/>
    </source>
</evidence>